<dbReference type="InterPro" id="IPR020613">
    <property type="entry name" value="Thiolase_CS"/>
</dbReference>
<evidence type="ECO:0000256" key="2">
    <source>
        <dbReference type="ARBA" id="ARBA00004872"/>
    </source>
</evidence>
<dbReference type="InterPro" id="IPR002155">
    <property type="entry name" value="Thiolase"/>
</dbReference>
<dbReference type="PANTHER" id="PTHR43853">
    <property type="entry name" value="3-KETOACYL-COA THIOLASE, PEROXISOMAL"/>
    <property type="match status" value="1"/>
</dbReference>
<feature type="domain" description="Thiolase C-terminal" evidence="13">
    <location>
        <begin position="293"/>
        <end position="411"/>
    </location>
</feature>
<organism evidence="14 15">
    <name type="scientific">Kwoniella shivajii</name>
    <dbReference type="NCBI Taxonomy" id="564305"/>
    <lineage>
        <taxon>Eukaryota</taxon>
        <taxon>Fungi</taxon>
        <taxon>Dikarya</taxon>
        <taxon>Basidiomycota</taxon>
        <taxon>Agaricomycotina</taxon>
        <taxon>Tremellomycetes</taxon>
        <taxon>Tremellales</taxon>
        <taxon>Cryptococcaceae</taxon>
        <taxon>Kwoniella</taxon>
    </lineage>
</organism>
<reference evidence="14 15" key="1">
    <citation type="submission" date="2024-01" db="EMBL/GenBank/DDBJ databases">
        <title>Comparative genomics of Cryptococcus and Kwoniella reveals pathogenesis evolution and contrasting modes of karyotype evolution via chromosome fusion or intercentromeric recombination.</title>
        <authorList>
            <person name="Coelho M.A."/>
            <person name="David-Palma M."/>
            <person name="Shea T."/>
            <person name="Bowers K."/>
            <person name="McGinley-Smith S."/>
            <person name="Mohammad A.W."/>
            <person name="Gnirke A."/>
            <person name="Yurkov A.M."/>
            <person name="Nowrousian M."/>
            <person name="Sun S."/>
            <person name="Cuomo C.A."/>
            <person name="Heitman J."/>
        </authorList>
    </citation>
    <scope>NUCLEOTIDE SEQUENCE [LARGE SCALE GENOMIC DNA]</scope>
    <source>
        <strain evidence="14">CBS 11374</strain>
    </source>
</reference>
<dbReference type="PROSITE" id="PS00737">
    <property type="entry name" value="THIOLASE_2"/>
    <property type="match status" value="1"/>
</dbReference>
<keyword evidence="7" id="KW-0443">Lipid metabolism</keyword>
<dbReference type="InterPro" id="IPR020617">
    <property type="entry name" value="Thiolase_C"/>
</dbReference>
<dbReference type="Gene3D" id="3.40.47.10">
    <property type="match status" value="2"/>
</dbReference>
<keyword evidence="15" id="KW-1185">Reference proteome</keyword>
<dbReference type="InterPro" id="IPR020615">
    <property type="entry name" value="Thiolase_acyl_enz_int_AS"/>
</dbReference>
<evidence type="ECO:0000259" key="13">
    <source>
        <dbReference type="Pfam" id="PF02803"/>
    </source>
</evidence>
<dbReference type="GeneID" id="87952266"/>
<comment type="similarity">
    <text evidence="3 11">Belongs to the thiolase-like superfamily. Thiolase family.</text>
</comment>
<keyword evidence="9 11" id="KW-0012">Acyltransferase</keyword>
<sequence length="415" mass="43383">MSSTIQSITNAIPSLGRARLLINSADDVVVVSACRTAVTKAKKGGFKDCLPEDLLAAVLIETLKRSKVDPSKIEDIAVGNVLPPGGGANVARMAQLYAGIPYTCPINTVNRQCSSGLTAVAQIANEIKSGEIDIGIGAGVEHMTAHYGAGVLPERMSDEVLSNPEAADCLIPMGITSENVAKQYNITRDVQDTFAANSFGKAADAQKQGKFKSEIVPVKVKWTDPKTEEEKEIIVDADDGVRAGVTKESLAKLKPAFSKEGTTHAGNASQVSDGAAAVLLARRSVAQKLGLPILGKFVVSAVVGVPPKLMGIGPAFAIPKALQKAGITKDDVDFFEINEAFASQAVMSIQHLNLPFEKVNPVGGAIAMGHPLGATGARQIATGFAEAKREKKKVFVTSMCIGSGMGMAAVFVSEQ</sequence>
<evidence type="ECO:0000256" key="6">
    <source>
        <dbReference type="ARBA" id="ARBA00022946"/>
    </source>
</evidence>
<protein>
    <recommendedName>
        <fullName evidence="16">Acetyl-CoA acyltransferase</fullName>
    </recommendedName>
</protein>
<evidence type="ECO:0000313" key="15">
    <source>
        <dbReference type="Proteomes" id="UP001329825"/>
    </source>
</evidence>
<dbReference type="Proteomes" id="UP001329825">
    <property type="component" value="Chromosome 1"/>
</dbReference>
<dbReference type="NCBIfam" id="TIGR01930">
    <property type="entry name" value="AcCoA-C-Actrans"/>
    <property type="match status" value="1"/>
</dbReference>
<evidence type="ECO:0000256" key="9">
    <source>
        <dbReference type="ARBA" id="ARBA00023315"/>
    </source>
</evidence>
<evidence type="ECO:0000256" key="3">
    <source>
        <dbReference type="ARBA" id="ARBA00010982"/>
    </source>
</evidence>
<accession>A0ABZ1CNB0</accession>
<dbReference type="InterPro" id="IPR050215">
    <property type="entry name" value="Thiolase-like_sf_Thiolase"/>
</dbReference>
<dbReference type="InterPro" id="IPR016039">
    <property type="entry name" value="Thiolase-like"/>
</dbReference>
<keyword evidence="8" id="KW-0576">Peroxisome</keyword>
<evidence type="ECO:0000313" key="14">
    <source>
        <dbReference type="EMBL" id="WRT63232.1"/>
    </source>
</evidence>
<dbReference type="SUPFAM" id="SSF53901">
    <property type="entry name" value="Thiolase-like"/>
    <property type="match status" value="2"/>
</dbReference>
<keyword evidence="5" id="KW-0276">Fatty acid metabolism</keyword>
<dbReference type="PANTHER" id="PTHR43853:SF8">
    <property type="entry name" value="3-KETOACYL-COA THIOLASE, PEROXISOMAL"/>
    <property type="match status" value="1"/>
</dbReference>
<dbReference type="Pfam" id="PF02803">
    <property type="entry name" value="Thiolase_C"/>
    <property type="match status" value="1"/>
</dbReference>
<feature type="domain" description="Thiolase N-terminal" evidence="12">
    <location>
        <begin position="28"/>
        <end position="283"/>
    </location>
</feature>
<evidence type="ECO:0000256" key="8">
    <source>
        <dbReference type="ARBA" id="ARBA00023140"/>
    </source>
</evidence>
<dbReference type="InterPro" id="IPR020616">
    <property type="entry name" value="Thiolase_N"/>
</dbReference>
<proteinExistence type="inferred from homology"/>
<evidence type="ECO:0000256" key="11">
    <source>
        <dbReference type="RuleBase" id="RU003557"/>
    </source>
</evidence>
<comment type="catalytic activity">
    <reaction evidence="10">
        <text>an acyl-CoA + acetyl-CoA = a 3-oxoacyl-CoA + CoA</text>
        <dbReference type="Rhea" id="RHEA:21564"/>
        <dbReference type="ChEBI" id="CHEBI:57287"/>
        <dbReference type="ChEBI" id="CHEBI:57288"/>
        <dbReference type="ChEBI" id="CHEBI:58342"/>
        <dbReference type="ChEBI" id="CHEBI:90726"/>
        <dbReference type="EC" id="2.3.1.16"/>
    </reaction>
</comment>
<evidence type="ECO:0008006" key="16">
    <source>
        <dbReference type="Google" id="ProtNLM"/>
    </source>
</evidence>
<evidence type="ECO:0000256" key="4">
    <source>
        <dbReference type="ARBA" id="ARBA00022679"/>
    </source>
</evidence>
<dbReference type="RefSeq" id="XP_062787972.1">
    <property type="nucleotide sequence ID" value="XM_062931921.1"/>
</dbReference>
<comment type="pathway">
    <text evidence="2">Lipid metabolism; fatty acid metabolism.</text>
</comment>
<dbReference type="PROSITE" id="PS00098">
    <property type="entry name" value="THIOLASE_1"/>
    <property type="match status" value="1"/>
</dbReference>
<evidence type="ECO:0000256" key="7">
    <source>
        <dbReference type="ARBA" id="ARBA00023098"/>
    </source>
</evidence>
<evidence type="ECO:0000256" key="10">
    <source>
        <dbReference type="ARBA" id="ARBA00047605"/>
    </source>
</evidence>
<evidence type="ECO:0000256" key="5">
    <source>
        <dbReference type="ARBA" id="ARBA00022832"/>
    </source>
</evidence>
<dbReference type="EMBL" id="CP141881">
    <property type="protein sequence ID" value="WRT63232.1"/>
    <property type="molecule type" value="Genomic_DNA"/>
</dbReference>
<comment type="subcellular location">
    <subcellularLocation>
        <location evidence="1">Peroxisome</location>
    </subcellularLocation>
</comment>
<evidence type="ECO:0000256" key="1">
    <source>
        <dbReference type="ARBA" id="ARBA00004275"/>
    </source>
</evidence>
<dbReference type="Pfam" id="PF00108">
    <property type="entry name" value="Thiolase_N"/>
    <property type="match status" value="1"/>
</dbReference>
<keyword evidence="4 11" id="KW-0808">Transferase</keyword>
<gene>
    <name evidence="14" type="ORF">IL334_000135</name>
</gene>
<dbReference type="CDD" id="cd00751">
    <property type="entry name" value="thiolase"/>
    <property type="match status" value="1"/>
</dbReference>
<dbReference type="PIRSF" id="PIRSF000429">
    <property type="entry name" value="Ac-CoA_Ac_transf"/>
    <property type="match status" value="1"/>
</dbReference>
<name>A0ABZ1CNB0_9TREE</name>
<keyword evidence="6" id="KW-0809">Transit peptide</keyword>
<evidence type="ECO:0000259" key="12">
    <source>
        <dbReference type="Pfam" id="PF00108"/>
    </source>
</evidence>